<dbReference type="PANTHER" id="PTHR18966">
    <property type="entry name" value="IONOTROPIC GLUTAMATE RECEPTOR"/>
    <property type="match status" value="1"/>
</dbReference>
<dbReference type="SUPFAM" id="SSF53822">
    <property type="entry name" value="Periplasmic binding protein-like I"/>
    <property type="match status" value="1"/>
</dbReference>
<feature type="disulfide bond" evidence="15">
    <location>
        <begin position="84"/>
        <end position="336"/>
    </location>
</feature>
<evidence type="ECO:0000256" key="12">
    <source>
        <dbReference type="ARBA" id="ARBA00023303"/>
    </source>
</evidence>
<feature type="transmembrane region" description="Helical" evidence="16">
    <location>
        <begin position="850"/>
        <end position="874"/>
    </location>
</feature>
<dbReference type="Gene3D" id="3.40.190.10">
    <property type="entry name" value="Periplasmic binding protein-like II"/>
    <property type="match status" value="3"/>
</dbReference>
<feature type="domain" description="Ionotropic glutamate receptor C-terminal" evidence="18">
    <location>
        <begin position="428"/>
        <end position="828"/>
    </location>
</feature>
<evidence type="ECO:0000256" key="13">
    <source>
        <dbReference type="PIRSR" id="PIRSR601508-1"/>
    </source>
</evidence>
<evidence type="ECO:0000256" key="8">
    <source>
        <dbReference type="ARBA" id="ARBA00023136"/>
    </source>
</evidence>
<evidence type="ECO:0000256" key="6">
    <source>
        <dbReference type="ARBA" id="ARBA00022989"/>
    </source>
</evidence>
<dbReference type="PRINTS" id="PR00177">
    <property type="entry name" value="NMDARECEPTOR"/>
</dbReference>
<dbReference type="GO" id="GO:0005886">
    <property type="term" value="C:plasma membrane"/>
    <property type="evidence" value="ECO:0007669"/>
    <property type="project" value="UniProtKB-SubCell"/>
</dbReference>
<evidence type="ECO:0000256" key="1">
    <source>
        <dbReference type="ARBA" id="ARBA00004651"/>
    </source>
</evidence>
<dbReference type="InterPro" id="IPR015683">
    <property type="entry name" value="Ionotropic_Glu_rcpt"/>
</dbReference>
<dbReference type="FunFam" id="3.40.190.10:FF:000160">
    <property type="entry name" value="GLutamate Receptor family (AMPA)"/>
    <property type="match status" value="1"/>
</dbReference>
<evidence type="ECO:0000256" key="2">
    <source>
        <dbReference type="ARBA" id="ARBA00008685"/>
    </source>
</evidence>
<keyword evidence="17" id="KW-0732">Signal</keyword>
<reference evidence="20" key="1">
    <citation type="submission" date="2021-07" db="EMBL/GenBank/DDBJ databases">
        <authorList>
            <person name="Catto M.A."/>
            <person name="Jacobson A."/>
            <person name="Kennedy G."/>
            <person name="Labadie P."/>
            <person name="Hunt B.G."/>
            <person name="Srinivasan R."/>
        </authorList>
    </citation>
    <scope>NUCLEOTIDE SEQUENCE</scope>
    <source>
        <strain evidence="20">PL_HMW_Pooled</strain>
        <tissue evidence="20">Head</tissue>
    </source>
</reference>
<evidence type="ECO:0000256" key="7">
    <source>
        <dbReference type="ARBA" id="ARBA00023065"/>
    </source>
</evidence>
<keyword evidence="15" id="KW-1015">Disulfide bond</keyword>
<dbReference type="FunFam" id="3.40.190.10:FF:000142">
    <property type="entry name" value="Ionotropic receptor 25a"/>
    <property type="match status" value="1"/>
</dbReference>
<dbReference type="InterPro" id="IPR019594">
    <property type="entry name" value="Glu/Gly-bd"/>
</dbReference>
<dbReference type="InterPro" id="IPR028082">
    <property type="entry name" value="Peripla_BP_I"/>
</dbReference>
<evidence type="ECO:0000256" key="14">
    <source>
        <dbReference type="PIRSR" id="PIRSR601508-2"/>
    </source>
</evidence>
<feature type="transmembrane region" description="Helical" evidence="16">
    <location>
        <begin position="629"/>
        <end position="652"/>
    </location>
</feature>
<feature type="signal peptide" evidence="17">
    <location>
        <begin position="1"/>
        <end position="23"/>
    </location>
</feature>
<comment type="similarity">
    <text evidence="2">Belongs to the glutamate-gated ion channel (TC 1.A.10.1) family.</text>
</comment>
<dbReference type="InterPro" id="IPR001320">
    <property type="entry name" value="Iontro_rcpt_C"/>
</dbReference>
<keyword evidence="7" id="KW-0406">Ion transport</keyword>
<keyword evidence="10" id="KW-0325">Glycoprotein</keyword>
<evidence type="ECO:0000259" key="18">
    <source>
        <dbReference type="SMART" id="SM00079"/>
    </source>
</evidence>
<dbReference type="Pfam" id="PF10613">
    <property type="entry name" value="Lig_chan-Glu_bd"/>
    <property type="match status" value="1"/>
</dbReference>
<reference evidence="20" key="2">
    <citation type="journal article" date="2023" name="BMC Genomics">
        <title>Pest status, molecular evolution, and epigenetic factors derived from the genome assembly of Frankliniella fusca, a thysanopteran phytovirus vector.</title>
        <authorList>
            <person name="Catto M.A."/>
            <person name="Labadie P.E."/>
            <person name="Jacobson A.L."/>
            <person name="Kennedy G.G."/>
            <person name="Srinivasan R."/>
            <person name="Hunt B.G."/>
        </authorList>
    </citation>
    <scope>NUCLEOTIDE SEQUENCE</scope>
    <source>
        <strain evidence="20">PL_HMW_Pooled</strain>
    </source>
</reference>
<keyword evidence="6 16" id="KW-1133">Transmembrane helix</keyword>
<evidence type="ECO:0000256" key="9">
    <source>
        <dbReference type="ARBA" id="ARBA00023170"/>
    </source>
</evidence>
<dbReference type="SMART" id="SM00079">
    <property type="entry name" value="PBPe"/>
    <property type="match status" value="1"/>
</dbReference>
<evidence type="ECO:0000256" key="16">
    <source>
        <dbReference type="SAM" id="Phobius"/>
    </source>
</evidence>
<evidence type="ECO:0000256" key="11">
    <source>
        <dbReference type="ARBA" id="ARBA00023286"/>
    </source>
</evidence>
<keyword evidence="5 16" id="KW-0812">Transmembrane</keyword>
<feature type="site" description="Crucial to convey clamshell closure to channel opening" evidence="14">
    <location>
        <position position="659"/>
    </location>
</feature>
<dbReference type="Pfam" id="PF00060">
    <property type="entry name" value="Lig_chan"/>
    <property type="match status" value="1"/>
</dbReference>
<feature type="disulfide bond" evidence="15">
    <location>
        <begin position="777"/>
        <end position="835"/>
    </location>
</feature>
<feature type="transmembrane region" description="Helical" evidence="16">
    <location>
        <begin position="554"/>
        <end position="573"/>
    </location>
</feature>
<evidence type="ECO:0000313" key="20">
    <source>
        <dbReference type="EMBL" id="KAK3930775.1"/>
    </source>
</evidence>
<proteinExistence type="inferred from homology"/>
<evidence type="ECO:0000256" key="3">
    <source>
        <dbReference type="ARBA" id="ARBA00022448"/>
    </source>
</evidence>
<dbReference type="GO" id="GO:0038023">
    <property type="term" value="F:signaling receptor activity"/>
    <property type="evidence" value="ECO:0007669"/>
    <property type="project" value="InterPro"/>
</dbReference>
<accession>A0AAE1I0H9</accession>
<comment type="caution">
    <text evidence="20">The sequence shown here is derived from an EMBL/GenBank/DDBJ whole genome shotgun (WGS) entry which is preliminary data.</text>
</comment>
<name>A0AAE1I0H9_9NEOP</name>
<evidence type="ECO:0000256" key="10">
    <source>
        <dbReference type="ARBA" id="ARBA00023180"/>
    </source>
</evidence>
<evidence type="ECO:0000256" key="17">
    <source>
        <dbReference type="SAM" id="SignalP"/>
    </source>
</evidence>
<keyword evidence="4" id="KW-1003">Cell membrane</keyword>
<keyword evidence="3" id="KW-0813">Transport</keyword>
<dbReference type="SUPFAM" id="SSF81324">
    <property type="entry name" value="Voltage-gated potassium channels"/>
    <property type="match status" value="1"/>
</dbReference>
<evidence type="ECO:0000256" key="4">
    <source>
        <dbReference type="ARBA" id="ARBA00022475"/>
    </source>
</evidence>
<evidence type="ECO:0000313" key="21">
    <source>
        <dbReference type="Proteomes" id="UP001219518"/>
    </source>
</evidence>
<gene>
    <name evidence="20" type="ORF">KUF71_024132</name>
</gene>
<keyword evidence="11" id="KW-1071">Ligand-gated ion channel</keyword>
<dbReference type="AlphaFoldDB" id="A0AAE1I0H9"/>
<keyword evidence="9 20" id="KW-0675">Receptor</keyword>
<dbReference type="EMBL" id="JAHWGI010001412">
    <property type="protein sequence ID" value="KAK3930775.1"/>
    <property type="molecule type" value="Genomic_DNA"/>
</dbReference>
<dbReference type="CDD" id="cd13717">
    <property type="entry name" value="PBP2_iGluR_putative"/>
    <property type="match status" value="1"/>
</dbReference>
<keyword evidence="21" id="KW-1185">Reference proteome</keyword>
<evidence type="ECO:0000256" key="5">
    <source>
        <dbReference type="ARBA" id="ARBA00022692"/>
    </source>
</evidence>
<feature type="binding site" evidence="13">
    <location>
        <position position="680"/>
    </location>
    <ligand>
        <name>L-glutamate</name>
        <dbReference type="ChEBI" id="CHEBI:29985"/>
    </ligand>
</feature>
<keyword evidence="12" id="KW-0407">Ion channel</keyword>
<dbReference type="FunFam" id="3.40.50.2300:FF:000649">
    <property type="entry name" value="AGAP010272-PA-like protein"/>
    <property type="match status" value="1"/>
</dbReference>
<keyword evidence="8 16" id="KW-0472">Membrane</keyword>
<feature type="binding site" evidence="13">
    <location>
        <position position="765"/>
    </location>
    <ligand>
        <name>L-glutamate</name>
        <dbReference type="ChEBI" id="CHEBI:29985"/>
    </ligand>
</feature>
<dbReference type="FunFam" id="1.10.287.70:FF:000080">
    <property type="entry name" value="Glutamate receptor ionotropic, kainate"/>
    <property type="match status" value="1"/>
</dbReference>
<feature type="binding site" evidence="13">
    <location>
        <position position="515"/>
    </location>
    <ligand>
        <name>L-glutamate</name>
        <dbReference type="ChEBI" id="CHEBI:29985"/>
    </ligand>
</feature>
<evidence type="ECO:0000259" key="19">
    <source>
        <dbReference type="SMART" id="SM00918"/>
    </source>
</evidence>
<dbReference type="SMART" id="SM00918">
    <property type="entry name" value="Lig_chan-Glu_bd"/>
    <property type="match status" value="1"/>
</dbReference>
<organism evidence="20 21">
    <name type="scientific">Frankliniella fusca</name>
    <dbReference type="NCBI Taxonomy" id="407009"/>
    <lineage>
        <taxon>Eukaryota</taxon>
        <taxon>Metazoa</taxon>
        <taxon>Ecdysozoa</taxon>
        <taxon>Arthropoda</taxon>
        <taxon>Hexapoda</taxon>
        <taxon>Insecta</taxon>
        <taxon>Pterygota</taxon>
        <taxon>Neoptera</taxon>
        <taxon>Paraneoptera</taxon>
        <taxon>Thysanoptera</taxon>
        <taxon>Terebrantia</taxon>
        <taxon>Thripoidea</taxon>
        <taxon>Thripidae</taxon>
        <taxon>Frankliniella</taxon>
    </lineage>
</organism>
<dbReference type="Proteomes" id="UP001219518">
    <property type="component" value="Unassembled WGS sequence"/>
</dbReference>
<evidence type="ECO:0000256" key="15">
    <source>
        <dbReference type="PIRSR" id="PIRSR601508-3"/>
    </source>
</evidence>
<dbReference type="Gene3D" id="1.10.287.70">
    <property type="match status" value="1"/>
</dbReference>
<protein>
    <submittedName>
        <fullName evidence="20">Ionotropic receptor 25a</fullName>
    </submittedName>
</protein>
<dbReference type="SUPFAM" id="SSF53850">
    <property type="entry name" value="Periplasmic binding protein-like II"/>
    <property type="match status" value="1"/>
</dbReference>
<comment type="subcellular location">
    <subcellularLocation>
        <location evidence="1">Cell membrane</location>
        <topology evidence="1">Multi-pass membrane protein</topology>
    </subcellularLocation>
</comment>
<dbReference type="GO" id="GO:0015276">
    <property type="term" value="F:ligand-gated monoatomic ion channel activity"/>
    <property type="evidence" value="ECO:0007669"/>
    <property type="project" value="InterPro"/>
</dbReference>
<feature type="chain" id="PRO_5042160950" evidence="17">
    <location>
        <begin position="24"/>
        <end position="956"/>
    </location>
</feature>
<dbReference type="InterPro" id="IPR001508">
    <property type="entry name" value="Iono_Glu_rcpt_met"/>
</dbReference>
<feature type="domain" description="Ionotropic glutamate receptor L-glutamate and glycine-binding" evidence="19">
    <location>
        <begin position="438"/>
        <end position="499"/>
    </location>
</feature>
<sequence>MSKVELVALWLPLVLSLPKLTAGQTTRGINVLYVNDEANTVAEKALDVALNYIRRTSSTGIQFDSFLRVTANTSDAKTLLEALCDKYDNSLKTEKGPDLVLDFTQTGVTSETVKSFTHALALPTVSASYGQDDDLRQWRFLSDEQLKYLVQVSPPADMIPEVIRSIVLSWNISNAGILFDDSFVMDHKYKSLLQNVPTRHLIAQVEEPRNIKRQLNRLRDLDIVNFFILGRIPTLKAVLDAANANKFFGRKFAWFAITQDKGQLKSSASNATILFLKPEPDPAARERLEKLRTDFSLTAEPEIACAFYFDLTLRSFMAVKQMMDKNQWPRLEYTSCEEYQEDNAVVRKGYDLRRALREVQEPPSYAAINVEDRNGHSFMEASMRLEKVTVMNGQSVSAEVEGSWKMGLDSPLVVKDVASISNLTAASVYRIVTVIQKPFVMKKINKDGTEEFEGYCIDLLKEIAQIIMFEYEIYVAPDNKFGNMDEKGQWDGLIKELMEKRADIGLGSLAVMAERENVIDFTVPYYDLVGISILMKKPDTPTSLFKFLTVLEEEVWLCILAAYFFTSFLMWIFDRYSPYSYQNNREKYKDDEEKREFNLKECLWFCMTSLTPQGGGEAPKNLSGRLVAATWWLFGFIIIASYTANLAAFLTVSRLDTPVESLDDLSKQYKIQYAPHNGSSAMTYFQRMADIETRFYEIWKDMSLNDSLSEVERAKLAVWDYPVGDKYTKMWQAMLDAKMPESLEAAVKRMRESPGNSDGFAYLGDATDIRWLSQTNCDLQMVGEEFSRKPYAIAVQQGSPLKDQFNNAILQLLNKRKLEKLKERWWSLNPEIKKCDKQDDQQDGISIQNIGGVFIVIFVGIGLACVTLAFEYYWYKYKRNPRVTDLAGGPLANAQRGGKGLGGGLGGQQQGRLAVIGRPDDQAAKLDAGALGQVLGQGYYRRNGNQLPGVNQAWQH</sequence>